<gene>
    <name evidence="2" type="ORF">OLEA9_A025631</name>
</gene>
<reference evidence="2 3" key="1">
    <citation type="submission" date="2019-12" db="EMBL/GenBank/DDBJ databases">
        <authorList>
            <person name="Alioto T."/>
            <person name="Alioto T."/>
            <person name="Gomez Garrido J."/>
        </authorList>
    </citation>
    <scope>NUCLEOTIDE SEQUENCE [LARGE SCALE GENOMIC DNA]</scope>
</reference>
<evidence type="ECO:0000313" key="2">
    <source>
        <dbReference type="EMBL" id="CAA3033022.1"/>
    </source>
</evidence>
<proteinExistence type="predicted"/>
<organism evidence="2 3">
    <name type="scientific">Olea europaea subsp. europaea</name>
    <dbReference type="NCBI Taxonomy" id="158383"/>
    <lineage>
        <taxon>Eukaryota</taxon>
        <taxon>Viridiplantae</taxon>
        <taxon>Streptophyta</taxon>
        <taxon>Embryophyta</taxon>
        <taxon>Tracheophyta</taxon>
        <taxon>Spermatophyta</taxon>
        <taxon>Magnoliopsida</taxon>
        <taxon>eudicotyledons</taxon>
        <taxon>Gunneridae</taxon>
        <taxon>Pentapetalae</taxon>
        <taxon>asterids</taxon>
        <taxon>lamiids</taxon>
        <taxon>Lamiales</taxon>
        <taxon>Oleaceae</taxon>
        <taxon>Oleeae</taxon>
        <taxon>Olea</taxon>
    </lineage>
</organism>
<evidence type="ECO:0000313" key="3">
    <source>
        <dbReference type="Proteomes" id="UP000594638"/>
    </source>
</evidence>
<feature type="region of interest" description="Disordered" evidence="1">
    <location>
        <begin position="108"/>
        <end position="140"/>
    </location>
</feature>
<keyword evidence="3" id="KW-1185">Reference proteome</keyword>
<feature type="compositionally biased region" description="Polar residues" evidence="1">
    <location>
        <begin position="155"/>
        <end position="167"/>
    </location>
</feature>
<evidence type="ECO:0000256" key="1">
    <source>
        <dbReference type="SAM" id="MobiDB-lite"/>
    </source>
</evidence>
<dbReference type="Gramene" id="OE9A025631T1">
    <property type="protein sequence ID" value="OE9A025631C1"/>
    <property type="gene ID" value="OE9A025631"/>
</dbReference>
<accession>A0A8S0VHB4</accession>
<sequence>MSTRSADDGLLQLLIDCAESDREPFADPSDYRLYETSFNNVFSERVFEEDLLSVRIEVRDTAGEAGRSLVAKLLAIQVLPDGRVLARIVRTLFLGFWHRLHRYFEGKRPARGRPEAGKHAKRENGQNGTTSEERTPNQVGEEIFSRSDVFSISSQEGVVDNQSNQSEGLRLVDC</sequence>
<name>A0A8S0VHB4_OLEEU</name>
<feature type="compositionally biased region" description="Basic and acidic residues" evidence="1">
    <location>
        <begin position="108"/>
        <end position="124"/>
    </location>
</feature>
<protein>
    <submittedName>
        <fullName evidence="2">Uncharacterized protein</fullName>
    </submittedName>
</protein>
<dbReference type="AlphaFoldDB" id="A0A8S0VHB4"/>
<dbReference type="Proteomes" id="UP000594638">
    <property type="component" value="Unassembled WGS sequence"/>
</dbReference>
<dbReference type="EMBL" id="CACTIH010009782">
    <property type="protein sequence ID" value="CAA3033022.1"/>
    <property type="molecule type" value="Genomic_DNA"/>
</dbReference>
<comment type="caution">
    <text evidence="2">The sequence shown here is derived from an EMBL/GenBank/DDBJ whole genome shotgun (WGS) entry which is preliminary data.</text>
</comment>
<feature type="region of interest" description="Disordered" evidence="1">
    <location>
        <begin position="155"/>
        <end position="174"/>
    </location>
</feature>